<evidence type="ECO:0000259" key="8">
    <source>
        <dbReference type="Pfam" id="PF01909"/>
    </source>
</evidence>
<feature type="domain" description="Polymerase nucleotidyl transferase" evidence="8">
    <location>
        <begin position="29"/>
        <end position="60"/>
    </location>
</feature>
<dbReference type="NCBIfam" id="NF010309">
    <property type="entry name" value="PRK13746.1"/>
    <property type="match status" value="1"/>
</dbReference>
<dbReference type="SUPFAM" id="SSF81301">
    <property type="entry name" value="Nucleotidyltransferase"/>
    <property type="match status" value="1"/>
</dbReference>
<evidence type="ECO:0000259" key="9">
    <source>
        <dbReference type="Pfam" id="PF13427"/>
    </source>
</evidence>
<dbReference type="InterPro" id="IPR043519">
    <property type="entry name" value="NT_sf"/>
</dbReference>
<comment type="catalytic activity">
    <reaction evidence="5 7">
        <text>spectinomycin + ATP = 9-O-adenylylspectinomycin + diphosphate</text>
        <dbReference type="Rhea" id="RHEA:63228"/>
        <dbReference type="ChEBI" id="CHEBI:30616"/>
        <dbReference type="ChEBI" id="CHEBI:33019"/>
        <dbReference type="ChEBI" id="CHEBI:146260"/>
        <dbReference type="ChEBI" id="CHEBI:146261"/>
    </reaction>
</comment>
<dbReference type="CDD" id="cd05403">
    <property type="entry name" value="NT_KNTase_like"/>
    <property type="match status" value="1"/>
</dbReference>
<dbReference type="Gene3D" id="3.30.460.10">
    <property type="entry name" value="Beta Polymerase, domain 2"/>
    <property type="match status" value="1"/>
</dbReference>
<dbReference type="Pfam" id="PF01909">
    <property type="entry name" value="NTP_transf_2"/>
    <property type="match status" value="1"/>
</dbReference>
<dbReference type="GO" id="GO:0005524">
    <property type="term" value="F:ATP binding"/>
    <property type="evidence" value="ECO:0007669"/>
    <property type="project" value="UniProtKB-KW"/>
</dbReference>
<proteinExistence type="predicted"/>
<evidence type="ECO:0000256" key="4">
    <source>
        <dbReference type="ARBA" id="ARBA00035252"/>
    </source>
</evidence>
<dbReference type="PIRSF" id="PIRSF000819">
    <property type="entry name" value="Streptomycin_3-adenylyltransf"/>
    <property type="match status" value="1"/>
</dbReference>
<keyword evidence="2 7" id="KW-0046">Antibiotic resistance</keyword>
<keyword evidence="7" id="KW-0548">Nucleotidyltransferase</keyword>
<evidence type="ECO:0000313" key="10">
    <source>
        <dbReference type="EMBL" id="MCO7546815.1"/>
    </source>
</evidence>
<comment type="catalytic activity">
    <reaction evidence="6 7">
        <text>streptomycin + ATP = 3''-O-adenylylstreptomycin + diphosphate</text>
        <dbReference type="Rhea" id="RHEA:20245"/>
        <dbReference type="ChEBI" id="CHEBI:30616"/>
        <dbReference type="ChEBI" id="CHEBI:33019"/>
        <dbReference type="ChEBI" id="CHEBI:58007"/>
        <dbReference type="ChEBI" id="CHEBI:58605"/>
        <dbReference type="EC" id="2.7.7.47"/>
    </reaction>
</comment>
<dbReference type="AlphaFoldDB" id="A0AA41WPS7"/>
<comment type="caution">
    <text evidence="10">The sequence shown here is derived from an EMBL/GenBank/DDBJ whole genome shotgun (WGS) entry which is preliminary data.</text>
</comment>
<evidence type="ECO:0000256" key="5">
    <source>
        <dbReference type="ARBA" id="ARBA00047831"/>
    </source>
</evidence>
<dbReference type="EC" id="2.7.7.47" evidence="3 7"/>
<feature type="domain" description="Adenylyltransferase AadA C-terminal" evidence="9">
    <location>
        <begin position="152"/>
        <end position="254"/>
    </location>
</feature>
<organism evidence="10 11">
    <name type="scientific">Stutzerimonas nitrititolerans</name>
    <dbReference type="NCBI Taxonomy" id="2482751"/>
    <lineage>
        <taxon>Bacteria</taxon>
        <taxon>Pseudomonadati</taxon>
        <taxon>Pseudomonadota</taxon>
        <taxon>Gammaproteobacteria</taxon>
        <taxon>Pseudomonadales</taxon>
        <taxon>Pseudomonadaceae</taxon>
        <taxon>Stutzerimonas</taxon>
    </lineage>
</organism>
<evidence type="ECO:0000256" key="2">
    <source>
        <dbReference type="ARBA" id="ARBA00023251"/>
    </source>
</evidence>
<dbReference type="InterPro" id="IPR002934">
    <property type="entry name" value="Polymerase_NTP_transf_dom"/>
</dbReference>
<reference evidence="10" key="1">
    <citation type="submission" date="2022-06" db="EMBL/GenBank/DDBJ databases">
        <title>Detection of beta-lactamases in bacteria of animal origin.</title>
        <authorList>
            <person name="Mlynarcik P."/>
            <person name="Zdarska V."/>
            <person name="Chudobova H."/>
            <person name="Prochazkova P."/>
            <person name="Hricova K."/>
            <person name="Mezerova K."/>
            <person name="Bardon J."/>
            <person name="Dolejska M."/>
            <person name="Sukkar I."/>
            <person name="Kolar M."/>
        </authorList>
    </citation>
    <scope>NUCLEOTIDE SEQUENCE</scope>
    <source>
        <strain evidence="10">S 300-3</strain>
    </source>
</reference>
<dbReference type="Pfam" id="PF13427">
    <property type="entry name" value="AadA_C"/>
    <property type="match status" value="1"/>
</dbReference>
<evidence type="ECO:0000313" key="11">
    <source>
        <dbReference type="Proteomes" id="UP001165292"/>
    </source>
</evidence>
<keyword evidence="1 7" id="KW-0808">Transferase</keyword>
<gene>
    <name evidence="10" type="ORF">NJF43_18865</name>
</gene>
<dbReference type="GO" id="GO:0009012">
    <property type="term" value="F:aminoglycoside 3''-adenylyltransferase activity"/>
    <property type="evidence" value="ECO:0007669"/>
    <property type="project" value="UniProtKB-EC"/>
</dbReference>
<keyword evidence="7" id="KW-0067">ATP-binding</keyword>
<dbReference type="Proteomes" id="UP001165292">
    <property type="component" value="Unassembled WGS sequence"/>
</dbReference>
<dbReference type="InterPro" id="IPR025184">
    <property type="entry name" value="AadA_C"/>
</dbReference>
<evidence type="ECO:0000256" key="6">
    <source>
        <dbReference type="ARBA" id="ARBA00048566"/>
    </source>
</evidence>
<keyword evidence="7" id="KW-0547">Nucleotide-binding</keyword>
<dbReference type="RefSeq" id="WP_253164786.1">
    <property type="nucleotide sequence ID" value="NZ_DAMAQN010000038.1"/>
</dbReference>
<protein>
    <recommendedName>
        <fullName evidence="4 7">Aminoglycoside (3'') (9) adenylyltransferase</fullName>
        <ecNumber evidence="3 7">2.7.7.47</ecNumber>
    </recommendedName>
</protein>
<evidence type="ECO:0000256" key="1">
    <source>
        <dbReference type="ARBA" id="ARBA00022679"/>
    </source>
</evidence>
<accession>A0AA41WPS7</accession>
<dbReference type="GO" id="GO:0046677">
    <property type="term" value="P:response to antibiotic"/>
    <property type="evidence" value="ECO:0007669"/>
    <property type="project" value="UniProtKB-KW"/>
</dbReference>
<evidence type="ECO:0000256" key="7">
    <source>
        <dbReference type="PIRNR" id="PIRNR000819"/>
    </source>
</evidence>
<evidence type="ECO:0000256" key="3">
    <source>
        <dbReference type="ARBA" id="ARBA00035126"/>
    </source>
</evidence>
<sequence>MNPSAPSEITAQLSGACAVLERHLGETLLAIHLFGSAIDGGLRPNSDIDLLVTVSAPVPDPVRRSLMLDLLPVSAWPGSDPARRALEVTLLVREHLVPWRYPPQRELQFGEWLREELEAGSIPPATPDPDIAILLTKARQHSLCLTGTSIAELFEPVPHEDFAKALMDTVAQWNEASDWQGDECNIVLALARIWFSVATGAIVPKDVAASWALEHLPQEHRPVLASARAAYLGDAIQDLADCPERVAAFIRHVKCVILSLPQTGR</sequence>
<dbReference type="EMBL" id="JAMYBS010000034">
    <property type="protein sequence ID" value="MCO7546815.1"/>
    <property type="molecule type" value="Genomic_DNA"/>
</dbReference>
<dbReference type="GO" id="GO:0070566">
    <property type="term" value="F:adenylyltransferase activity"/>
    <property type="evidence" value="ECO:0007669"/>
    <property type="project" value="InterPro"/>
</dbReference>
<dbReference type="InterPro" id="IPR024172">
    <property type="entry name" value="AadA/Aad9"/>
</dbReference>
<name>A0AA41WPS7_9GAMM</name>